<proteinExistence type="predicted"/>
<evidence type="ECO:0000259" key="1">
    <source>
        <dbReference type="Pfam" id="PF13460"/>
    </source>
</evidence>
<dbReference type="Proteomes" id="UP000265715">
    <property type="component" value="Unassembled WGS sequence"/>
</dbReference>
<protein>
    <submittedName>
        <fullName evidence="2">NAD(P)H-binding protein</fullName>
    </submittedName>
</protein>
<dbReference type="Gene3D" id="3.40.50.720">
    <property type="entry name" value="NAD(P)-binding Rossmann-like Domain"/>
    <property type="match status" value="1"/>
</dbReference>
<dbReference type="SUPFAM" id="SSF51735">
    <property type="entry name" value="NAD(P)-binding Rossmann-fold domains"/>
    <property type="match status" value="1"/>
</dbReference>
<name>A0A399EI72_9DEIN</name>
<sequence length="255" mass="27921">MTTLVVGASGATGRLLVAQLLDRGQRVRAIVRSPDRLPEALTNNNNLTVIRASVLELSDAEMAQHVSGCDAVASCLGHNLNVRGIFGHPRRLVTEATRRLCDAIKANRPEKPSKFVLMNTAGNRNRDLEEPISSLQRLVMGLIRLVLPPQTDNEAAVEYLRTQIGHHDPAIEWVVVRPDSLTNQDQVTAYELHPSPTRSAIFNPGSTSRINVGHFMADLITDDDTWNKWKGQMPVIYDKAQQAGAELPKGAARGG</sequence>
<organism evidence="2 3">
    <name type="scientific">Calidithermus terrae</name>
    <dbReference type="NCBI Taxonomy" id="1408545"/>
    <lineage>
        <taxon>Bacteria</taxon>
        <taxon>Thermotogati</taxon>
        <taxon>Deinococcota</taxon>
        <taxon>Deinococci</taxon>
        <taxon>Thermales</taxon>
        <taxon>Thermaceae</taxon>
        <taxon>Calidithermus</taxon>
    </lineage>
</organism>
<gene>
    <name evidence="2" type="ORF">Mterra_02164</name>
</gene>
<dbReference type="Pfam" id="PF13460">
    <property type="entry name" value="NAD_binding_10"/>
    <property type="match status" value="1"/>
</dbReference>
<comment type="caution">
    <text evidence="2">The sequence shown here is derived from an EMBL/GenBank/DDBJ whole genome shotgun (WGS) entry which is preliminary data.</text>
</comment>
<dbReference type="InterPro" id="IPR016040">
    <property type="entry name" value="NAD(P)-bd_dom"/>
</dbReference>
<keyword evidence="3" id="KW-1185">Reference proteome</keyword>
<dbReference type="RefSeq" id="WP_119315226.1">
    <property type="nucleotide sequence ID" value="NZ_QXDL01000084.1"/>
</dbReference>
<reference evidence="2 3" key="1">
    <citation type="submission" date="2018-08" db="EMBL/GenBank/DDBJ databases">
        <title>Meiothermus terrae DSM 26712 genome sequencing project.</title>
        <authorList>
            <person name="Da Costa M.S."/>
            <person name="Albuquerque L."/>
            <person name="Raposo P."/>
            <person name="Froufe H.J.C."/>
            <person name="Barroso C.S."/>
            <person name="Egas C."/>
        </authorList>
    </citation>
    <scope>NUCLEOTIDE SEQUENCE [LARGE SCALE GENOMIC DNA]</scope>
    <source>
        <strain evidence="2 3">DSM 26712</strain>
    </source>
</reference>
<dbReference type="OrthoDB" id="9811743at2"/>
<evidence type="ECO:0000313" key="2">
    <source>
        <dbReference type="EMBL" id="RIH83815.1"/>
    </source>
</evidence>
<evidence type="ECO:0000313" key="3">
    <source>
        <dbReference type="Proteomes" id="UP000265715"/>
    </source>
</evidence>
<dbReference type="PANTHER" id="PTHR15020">
    <property type="entry name" value="FLAVIN REDUCTASE-RELATED"/>
    <property type="match status" value="1"/>
</dbReference>
<feature type="domain" description="NAD(P)-binding" evidence="1">
    <location>
        <begin position="7"/>
        <end position="222"/>
    </location>
</feature>
<dbReference type="PANTHER" id="PTHR15020:SF11">
    <property type="entry name" value="OS06G0360300 PROTEIN"/>
    <property type="match status" value="1"/>
</dbReference>
<dbReference type="EMBL" id="QXDL01000084">
    <property type="protein sequence ID" value="RIH83815.1"/>
    <property type="molecule type" value="Genomic_DNA"/>
</dbReference>
<accession>A0A399EI72</accession>
<dbReference type="InterPro" id="IPR036291">
    <property type="entry name" value="NAD(P)-bd_dom_sf"/>
</dbReference>
<dbReference type="AlphaFoldDB" id="A0A399EI72"/>